<feature type="chain" id="PRO_5009119066" description="DUF4382 domain-containing protein" evidence="2">
    <location>
        <begin position="26"/>
        <end position="561"/>
    </location>
</feature>
<evidence type="ECO:0000313" key="4">
    <source>
        <dbReference type="EMBL" id="ODB96807.1"/>
    </source>
</evidence>
<keyword evidence="5" id="KW-1185">Reference proteome</keyword>
<dbReference type="AlphaFoldDB" id="A0A1E2UQ02"/>
<feature type="signal peptide" evidence="2">
    <location>
        <begin position="1"/>
        <end position="25"/>
    </location>
</feature>
<keyword evidence="2" id="KW-0732">Signal</keyword>
<accession>A0A1E2UQ02</accession>
<evidence type="ECO:0000313" key="5">
    <source>
        <dbReference type="Proteomes" id="UP000094849"/>
    </source>
</evidence>
<dbReference type="EMBL" id="LVJZ01000003">
    <property type="protein sequence ID" value="ODB96807.1"/>
    <property type="molecule type" value="Genomic_DNA"/>
</dbReference>
<evidence type="ECO:0000259" key="3">
    <source>
        <dbReference type="Pfam" id="PF14321"/>
    </source>
</evidence>
<feature type="compositionally biased region" description="Low complexity" evidence="1">
    <location>
        <begin position="30"/>
        <end position="47"/>
    </location>
</feature>
<protein>
    <recommendedName>
        <fullName evidence="3">DUF4382 domain-containing protein</fullName>
    </recommendedName>
</protein>
<evidence type="ECO:0000256" key="2">
    <source>
        <dbReference type="SAM" id="SignalP"/>
    </source>
</evidence>
<dbReference type="STRING" id="1818881.A3196_08585"/>
<feature type="region of interest" description="Disordered" evidence="1">
    <location>
        <begin position="28"/>
        <end position="47"/>
    </location>
</feature>
<reference evidence="4 5" key="1">
    <citation type="submission" date="2016-03" db="EMBL/GenBank/DDBJ databases">
        <title>Chemosynthetic sulphur-oxidizing symbionts of marine invertebrate animals are capable of nitrogen fixation.</title>
        <authorList>
            <person name="Petersen J.M."/>
            <person name="Kemper A."/>
            <person name="Gruber-Vodicka H."/>
            <person name="Cardini U."/>
            <person name="Geest Mvander."/>
            <person name="Kleiner M."/>
            <person name="Bulgheresi S."/>
            <person name="Fussmann M."/>
            <person name="Herbold C."/>
            <person name="Seah B.K.B."/>
            <person name="Antony C.Paul."/>
            <person name="Liu D."/>
            <person name="Belitz A."/>
            <person name="Weber M."/>
        </authorList>
    </citation>
    <scope>NUCLEOTIDE SEQUENCE [LARGE SCALE GENOMIC DNA]</scope>
    <source>
        <strain evidence="4">G_D</strain>
    </source>
</reference>
<name>A0A1E2UQ02_9GAMM</name>
<dbReference type="Proteomes" id="UP000094849">
    <property type="component" value="Unassembled WGS sequence"/>
</dbReference>
<gene>
    <name evidence="4" type="ORF">A3196_08585</name>
</gene>
<comment type="caution">
    <text evidence="4">The sequence shown here is derived from an EMBL/GenBank/DDBJ whole genome shotgun (WGS) entry which is preliminary data.</text>
</comment>
<sequence>MKQISTLLTPMVLTALLTLTLISCGGGGSSDSSSTSEDTSTATSESTGTVGILLTDKPADPDIFLSINATIEQVELLGPEGEDSVVLYADAPQTVDLLRLRSESIPFTFRDDVPVGTYCKIRLTLSDLELVLVDDTPDDLTDNETHHPNLPGNGKLDLLVRGCFTVDEGNVITVQVDLDAGNSIHIVENNRGYNFRPVVFVDVLEEGFESKLVRLSGEIGEVMPEENALLLCDALPVQESSNMECVEVRLGDDSAFFDNLNYTGTSRPLSELLVETMVGQQITVIGKPDHHVASSASVDIPRGHLPPPGECRLWELDLPPGQQSAPGDCDELEDDVTDDTVLVDHEGVVGERYHPLMEVDALVVELGEFLQLEGSVNRESDTSGFAMTVSAGDGIAVGTLLEVVHQIGESGVNGTRVLSKSGDLLTSLDILASRRIQVDGVVDSSATEDTINAALVIIDTESDDEGSEESGQITGSVVSAGSVGFVLAPTTDTVCGLATTDLQVTLAEDVAIITVVITDTVSEITQGGTIQAGQSVGVDGSCSTEGYLAEIVAIVDDQRDL</sequence>
<proteinExistence type="predicted"/>
<dbReference type="RefSeq" id="WP_069024370.1">
    <property type="nucleotide sequence ID" value="NZ_LVJZ01000003.1"/>
</dbReference>
<evidence type="ECO:0000256" key="1">
    <source>
        <dbReference type="SAM" id="MobiDB-lite"/>
    </source>
</evidence>
<dbReference type="InterPro" id="IPR025491">
    <property type="entry name" value="DUF4382"/>
</dbReference>
<feature type="domain" description="DUF4382" evidence="3">
    <location>
        <begin position="47"/>
        <end position="197"/>
    </location>
</feature>
<organism evidence="4 5">
    <name type="scientific">Candidatus Thiodiazotropha endoloripes</name>
    <dbReference type="NCBI Taxonomy" id="1818881"/>
    <lineage>
        <taxon>Bacteria</taxon>
        <taxon>Pseudomonadati</taxon>
        <taxon>Pseudomonadota</taxon>
        <taxon>Gammaproteobacteria</taxon>
        <taxon>Chromatiales</taxon>
        <taxon>Sedimenticolaceae</taxon>
        <taxon>Candidatus Thiodiazotropha</taxon>
    </lineage>
</organism>
<dbReference type="PROSITE" id="PS51257">
    <property type="entry name" value="PROKAR_LIPOPROTEIN"/>
    <property type="match status" value="1"/>
</dbReference>
<dbReference type="Pfam" id="PF14321">
    <property type="entry name" value="DUF4382"/>
    <property type="match status" value="1"/>
</dbReference>